<evidence type="ECO:0000313" key="6">
    <source>
        <dbReference type="Proteomes" id="UP000772618"/>
    </source>
</evidence>
<dbReference type="InterPro" id="IPR029044">
    <property type="entry name" value="Nucleotide-diphossugar_trans"/>
</dbReference>
<organism evidence="5 6">
    <name type="scientific">Chryseosolibacter indicus</name>
    <dbReference type="NCBI Taxonomy" id="2782351"/>
    <lineage>
        <taxon>Bacteria</taxon>
        <taxon>Pseudomonadati</taxon>
        <taxon>Bacteroidota</taxon>
        <taxon>Cytophagia</taxon>
        <taxon>Cytophagales</taxon>
        <taxon>Chryseotaleaceae</taxon>
        <taxon>Chryseosolibacter</taxon>
    </lineage>
</organism>
<sequence length="303" mass="34663">MSSTRPAVSIITINYNQLQHTLDLLASLEHVTYPNVEVIVVDNCSVQDPTAEIKRLYPKVTVLRSETNLGFAGGNNLGIRSSKGDYLLFLNNDTEVDPGFLEPLVEMFEQHPNAGAASSKLIYYNSGNTIQYAGSTMLNPFTGRNKVIGWMEKDNGQYDTLRETALAHGCSMMVPRKVIEQVGLMPELFFLYYEEIDWCQSIKRAGFKIYFVPQSKVFHKESMSVGKKSTLKTYYMTRNRLLYMRRNSAGLHKTLALLFFMFFSFPKNLITYLKQRETDHIKAFWRGCVWNLTHLSNGNKLFA</sequence>
<keyword evidence="6" id="KW-1185">Reference proteome</keyword>
<dbReference type="PANTHER" id="PTHR43179:SF12">
    <property type="entry name" value="GALACTOFURANOSYLTRANSFERASE GLFT2"/>
    <property type="match status" value="1"/>
</dbReference>
<dbReference type="EMBL" id="JAHESD010000006">
    <property type="protein sequence ID" value="MBT1702579.1"/>
    <property type="molecule type" value="Genomic_DNA"/>
</dbReference>
<evidence type="ECO:0000313" key="5">
    <source>
        <dbReference type="EMBL" id="MBT1702579.1"/>
    </source>
</evidence>
<name>A0ABS5VMA8_9BACT</name>
<dbReference type="RefSeq" id="WP_254152547.1">
    <property type="nucleotide sequence ID" value="NZ_JAHESD010000006.1"/>
</dbReference>
<protein>
    <submittedName>
        <fullName evidence="5">Glycosyltransferase family 2 protein</fullName>
    </submittedName>
</protein>
<comment type="similarity">
    <text evidence="1">Belongs to the glycosyltransferase 2 family.</text>
</comment>
<dbReference type="PANTHER" id="PTHR43179">
    <property type="entry name" value="RHAMNOSYLTRANSFERASE WBBL"/>
    <property type="match status" value="1"/>
</dbReference>
<dbReference type="Gene3D" id="3.90.550.10">
    <property type="entry name" value="Spore Coat Polysaccharide Biosynthesis Protein SpsA, Chain A"/>
    <property type="match status" value="1"/>
</dbReference>
<keyword evidence="3" id="KW-0808">Transferase</keyword>
<dbReference type="InterPro" id="IPR001173">
    <property type="entry name" value="Glyco_trans_2-like"/>
</dbReference>
<accession>A0ABS5VMA8</accession>
<proteinExistence type="inferred from homology"/>
<keyword evidence="2" id="KW-0328">Glycosyltransferase</keyword>
<dbReference type="SUPFAM" id="SSF53448">
    <property type="entry name" value="Nucleotide-diphospho-sugar transferases"/>
    <property type="match status" value="1"/>
</dbReference>
<comment type="caution">
    <text evidence="5">The sequence shown here is derived from an EMBL/GenBank/DDBJ whole genome shotgun (WGS) entry which is preliminary data.</text>
</comment>
<evidence type="ECO:0000256" key="3">
    <source>
        <dbReference type="ARBA" id="ARBA00022679"/>
    </source>
</evidence>
<gene>
    <name evidence="5" type="ORF">KK060_04760</name>
</gene>
<dbReference type="Pfam" id="PF00535">
    <property type="entry name" value="Glycos_transf_2"/>
    <property type="match status" value="1"/>
</dbReference>
<dbReference type="CDD" id="cd04186">
    <property type="entry name" value="GT_2_like_c"/>
    <property type="match status" value="1"/>
</dbReference>
<feature type="domain" description="Glycosyltransferase 2-like" evidence="4">
    <location>
        <begin position="9"/>
        <end position="181"/>
    </location>
</feature>
<evidence type="ECO:0000259" key="4">
    <source>
        <dbReference type="Pfam" id="PF00535"/>
    </source>
</evidence>
<reference evidence="5 6" key="1">
    <citation type="submission" date="2021-05" db="EMBL/GenBank/DDBJ databases">
        <title>A Polyphasic approach of four new species of the genus Ohtaekwangia: Ohtaekwangia histidinii sp. nov., Ohtaekwangia cretensis sp. nov., Ohtaekwangia indiensis sp. nov., Ohtaekwangia reichenbachii sp. nov. from diverse environment.</title>
        <authorList>
            <person name="Octaviana S."/>
        </authorList>
    </citation>
    <scope>NUCLEOTIDE SEQUENCE [LARGE SCALE GENOMIC DNA]</scope>
    <source>
        <strain evidence="5 6">PWU20</strain>
    </source>
</reference>
<evidence type="ECO:0000256" key="1">
    <source>
        <dbReference type="ARBA" id="ARBA00006739"/>
    </source>
</evidence>
<dbReference type="Proteomes" id="UP000772618">
    <property type="component" value="Unassembled WGS sequence"/>
</dbReference>
<evidence type="ECO:0000256" key="2">
    <source>
        <dbReference type="ARBA" id="ARBA00022676"/>
    </source>
</evidence>